<dbReference type="Proteomes" id="UP000829398">
    <property type="component" value="Chromosome 3"/>
</dbReference>
<reference evidence="2" key="1">
    <citation type="journal article" date="2023" name="Hortic. Res.">
        <title>A chromosome-level phased genome enabling allele-level studies in sweet orange: a case study on citrus Huanglongbing tolerance.</title>
        <authorList>
            <person name="Wu B."/>
            <person name="Yu Q."/>
            <person name="Deng Z."/>
            <person name="Duan Y."/>
            <person name="Luo F."/>
            <person name="Gmitter F. Jr."/>
        </authorList>
    </citation>
    <scope>NUCLEOTIDE SEQUENCE [LARGE SCALE GENOMIC DNA]</scope>
    <source>
        <strain evidence="2">cv. Valencia</strain>
    </source>
</reference>
<comment type="caution">
    <text evidence="1">The sequence shown here is derived from an EMBL/GenBank/DDBJ whole genome shotgun (WGS) entry which is preliminary data.</text>
</comment>
<keyword evidence="1" id="KW-0548">Nucleotidyltransferase</keyword>
<accession>A0ACB8M6A7</accession>
<gene>
    <name evidence="1" type="ORF">KPL71_008335</name>
</gene>
<name>A0ACB8M6A7_CITSI</name>
<dbReference type="EMBL" id="CM039172">
    <property type="protein sequence ID" value="KAH9781101.1"/>
    <property type="molecule type" value="Genomic_DNA"/>
</dbReference>
<sequence>MFFNSGTSQSQVEEIKSIFGLNVVSKHEKYLGLPSMVGRRKIRFFSNIKLRVLNKLSSWQHKSFSCGGKEVLIKAVVQAVPAYAMGIFKLPQALCKDIERATARFWWGSSENHRCIHWAKWERLCHAKIRGGMGFKDCSSFNQALIAKQGWRILRNPESLMEKILKAKYFKNSGFMEAKEVKLPGLQPNAMVADFINKENQWREDMVVQHFSSEAAERILRTPLPRTPRKDILIWQFDKQGNYSVKSGYQVAVKLKSPGNPSCSDSSKTQWKVIWEADIPEKIKIFMWRAAQNMLPTAGNLWKRKVVIDAVCQSCWCQSEDGFHALLECKAARKVEGKMEDPKVTAARAEAIIESYRRIKALSAQGLLGQQNSNQTWKPPPKDRFKVNVDAAIQASKLKAELGAIVTNSEGKIIAAVVKKIPFRGEVANMEAEAMIFGMYVAQQSHCMPLIIESDSKEVVELSLGRKSSRTEICWNIEEIQAKLKNQNGFSINHISRKGNAMAHSIAKVALDFENDVIWLDDFPAQIMLLLSKRAIGLFPHERVKRRQFDYLTKVGKKSQVRPKPELAWPKPAGLKPAYMD</sequence>
<evidence type="ECO:0000313" key="1">
    <source>
        <dbReference type="EMBL" id="KAH9781101.1"/>
    </source>
</evidence>
<evidence type="ECO:0000313" key="2">
    <source>
        <dbReference type="Proteomes" id="UP000829398"/>
    </source>
</evidence>
<protein>
    <submittedName>
        <fullName evidence="1">Reverse transcriptase/RNA-dependent DNA polymerase</fullName>
    </submittedName>
</protein>
<proteinExistence type="predicted"/>
<organism evidence="1 2">
    <name type="scientific">Citrus sinensis</name>
    <name type="common">Sweet orange</name>
    <name type="synonym">Citrus aurantium var. sinensis</name>
    <dbReference type="NCBI Taxonomy" id="2711"/>
    <lineage>
        <taxon>Eukaryota</taxon>
        <taxon>Viridiplantae</taxon>
        <taxon>Streptophyta</taxon>
        <taxon>Embryophyta</taxon>
        <taxon>Tracheophyta</taxon>
        <taxon>Spermatophyta</taxon>
        <taxon>Magnoliopsida</taxon>
        <taxon>eudicotyledons</taxon>
        <taxon>Gunneridae</taxon>
        <taxon>Pentapetalae</taxon>
        <taxon>rosids</taxon>
        <taxon>malvids</taxon>
        <taxon>Sapindales</taxon>
        <taxon>Rutaceae</taxon>
        <taxon>Aurantioideae</taxon>
        <taxon>Citrus</taxon>
    </lineage>
</organism>
<keyword evidence="2" id="KW-1185">Reference proteome</keyword>
<keyword evidence="1" id="KW-0808">Transferase</keyword>
<keyword evidence="1" id="KW-0695">RNA-directed DNA polymerase</keyword>